<protein>
    <submittedName>
        <fullName evidence="2">DUF1724 domain-containing protein</fullName>
    </submittedName>
</protein>
<reference evidence="2" key="1">
    <citation type="submission" date="2020-10" db="EMBL/GenBank/DDBJ databases">
        <title>Dehalococcoides mccartyi of a TCE/Cr reducing biochatode.</title>
        <authorList>
            <person name="Matturro B."/>
        </authorList>
    </citation>
    <scope>NUCLEOTIDE SEQUENCE</scope>
    <source>
        <strain evidence="2">Bin4</strain>
    </source>
</reference>
<organism evidence="2 3">
    <name type="scientific">Methanobrevibacter arboriphilus</name>
    <dbReference type="NCBI Taxonomy" id="39441"/>
    <lineage>
        <taxon>Archaea</taxon>
        <taxon>Methanobacteriati</taxon>
        <taxon>Methanobacteriota</taxon>
        <taxon>Methanomada group</taxon>
        <taxon>Methanobacteria</taxon>
        <taxon>Methanobacteriales</taxon>
        <taxon>Methanobacteriaceae</taxon>
        <taxon>Methanobrevibacter</taxon>
    </lineage>
</organism>
<dbReference type="SUPFAM" id="SSF46785">
    <property type="entry name" value="Winged helix' DNA-binding domain"/>
    <property type="match status" value="1"/>
</dbReference>
<dbReference type="RefSeq" id="WP_278522027.1">
    <property type="nucleotide sequence ID" value="NZ_JADIIN010000020.1"/>
</dbReference>
<dbReference type="InterPro" id="IPR013561">
    <property type="entry name" value="FilR1_middle_dom"/>
</dbReference>
<dbReference type="AlphaFoldDB" id="A0A843AC80"/>
<comment type="caution">
    <text evidence="2">The sequence shown here is derived from an EMBL/GenBank/DDBJ whole genome shotgun (WGS) entry which is preliminary data.</text>
</comment>
<evidence type="ECO:0000313" key="3">
    <source>
        <dbReference type="Proteomes" id="UP000658733"/>
    </source>
</evidence>
<dbReference type="Pfam" id="PF08350">
    <property type="entry name" value="FilR1_middle"/>
    <property type="match status" value="1"/>
</dbReference>
<evidence type="ECO:0000313" key="2">
    <source>
        <dbReference type="EMBL" id="MBF4468284.1"/>
    </source>
</evidence>
<dbReference type="Proteomes" id="UP000658733">
    <property type="component" value="Unassembled WGS sequence"/>
</dbReference>
<feature type="domain" description="Methanogenesis regulatory protein FilR1 middle" evidence="1">
    <location>
        <begin position="193"/>
        <end position="330"/>
    </location>
</feature>
<evidence type="ECO:0000259" key="1">
    <source>
        <dbReference type="Pfam" id="PF08350"/>
    </source>
</evidence>
<proteinExistence type="predicted"/>
<gene>
    <name evidence="2" type="ORF">ISP01_02655</name>
</gene>
<dbReference type="InterPro" id="IPR036390">
    <property type="entry name" value="WH_DNA-bd_sf"/>
</dbReference>
<sequence>MEYNKKSSISNNFNLMNKDDINNENKLKNISSIKNGNDFKLFDLDKDNYKITDIVSNSVNDVKSNEIFINIKHILTSTLRTRLLICLFSGKKDLKSLRNDLGKPSTSILHGIKELDKLNLIKKEKKSYGLSSNGTMLAMNIIKLIQNIYSINNNSHFWDSHCIKDIPYESLKKIHLIQNAKSIRSSENDLAKTSKEYISLVSKSKDIKVLLPIFSSIHLDALLKSLNDGSNLELIASKNILEFIRDNGYGEKFSSFVKDNNMNNNKNNKNNSLKIWELSKEFKLFLSSCNNFLSLGLFSDDGYYDDSIMLLDNTKEGINWGLEVFEYYKEYSKQINILKYFNIKNNI</sequence>
<accession>A0A843AC80</accession>
<dbReference type="EMBL" id="JADIIN010000020">
    <property type="protein sequence ID" value="MBF4468284.1"/>
    <property type="molecule type" value="Genomic_DNA"/>
</dbReference>
<name>A0A843AC80_METAZ</name>